<organism evidence="2">
    <name type="scientific">Ananas comosus var. bracteatus</name>
    <name type="common">red pineapple</name>
    <dbReference type="NCBI Taxonomy" id="296719"/>
    <lineage>
        <taxon>Eukaryota</taxon>
        <taxon>Viridiplantae</taxon>
        <taxon>Streptophyta</taxon>
        <taxon>Embryophyta</taxon>
        <taxon>Tracheophyta</taxon>
        <taxon>Spermatophyta</taxon>
        <taxon>Magnoliopsida</taxon>
        <taxon>Liliopsida</taxon>
        <taxon>Poales</taxon>
        <taxon>Bromeliaceae</taxon>
        <taxon>Bromelioideae</taxon>
        <taxon>Ananas</taxon>
    </lineage>
</organism>
<reference evidence="2" key="1">
    <citation type="submission" date="2020-07" db="EMBL/GenBank/DDBJ databases">
        <authorList>
            <person name="Lin J."/>
        </authorList>
    </citation>
    <scope>NUCLEOTIDE SEQUENCE</scope>
</reference>
<keyword evidence="1" id="KW-0812">Transmembrane</keyword>
<dbReference type="AlphaFoldDB" id="A0A6V7PEG7"/>
<evidence type="ECO:0000256" key="1">
    <source>
        <dbReference type="SAM" id="Phobius"/>
    </source>
</evidence>
<sequence length="162" mass="17492">MKSKRALKSKLTFRQVDDTRIAVETVLVRLALMGSLPLDDELRSSHLYWTRRLRLPQLTVPSGVGCVSPIFGIVSPWANRGGAVRSASVYGPGSTKLAIAGRDITPFFPSGESAATQEMKATSPRVALSLRNLTSSSCFKGGDVAMNIVSVILVVPFLIFIE</sequence>
<keyword evidence="1" id="KW-0472">Membrane</keyword>
<protein>
    <submittedName>
        <fullName evidence="2">Uncharacterized protein</fullName>
    </submittedName>
</protein>
<proteinExistence type="predicted"/>
<gene>
    <name evidence="2" type="ORF">CB5_LOCUS12481</name>
</gene>
<keyword evidence="1" id="KW-1133">Transmembrane helix</keyword>
<name>A0A6V7PEG7_ANACO</name>
<feature type="transmembrane region" description="Helical" evidence="1">
    <location>
        <begin position="144"/>
        <end position="161"/>
    </location>
</feature>
<dbReference type="EMBL" id="LR862147">
    <property type="protein sequence ID" value="CAD1829270.1"/>
    <property type="molecule type" value="Genomic_DNA"/>
</dbReference>
<accession>A0A6V7PEG7</accession>
<evidence type="ECO:0000313" key="2">
    <source>
        <dbReference type="EMBL" id="CAD1829270.1"/>
    </source>
</evidence>